<evidence type="ECO:0000313" key="1">
    <source>
        <dbReference type="EMBL" id="CCX08890.1"/>
    </source>
</evidence>
<protein>
    <submittedName>
        <fullName evidence="1">Uncharacterized protein</fullName>
    </submittedName>
</protein>
<evidence type="ECO:0000313" key="2">
    <source>
        <dbReference type="Proteomes" id="UP000018144"/>
    </source>
</evidence>
<proteinExistence type="predicted"/>
<name>U4LDK4_PYROM</name>
<organism evidence="1 2">
    <name type="scientific">Pyronema omphalodes (strain CBS 100304)</name>
    <name type="common">Pyronema confluens</name>
    <dbReference type="NCBI Taxonomy" id="1076935"/>
    <lineage>
        <taxon>Eukaryota</taxon>
        <taxon>Fungi</taxon>
        <taxon>Dikarya</taxon>
        <taxon>Ascomycota</taxon>
        <taxon>Pezizomycotina</taxon>
        <taxon>Pezizomycetes</taxon>
        <taxon>Pezizales</taxon>
        <taxon>Pyronemataceae</taxon>
        <taxon>Pyronema</taxon>
    </lineage>
</organism>
<dbReference type="Proteomes" id="UP000018144">
    <property type="component" value="Unassembled WGS sequence"/>
</dbReference>
<sequence>MGFIDSKKVHCSFKRRIPARLGSPMQLRSLSRPDGLLEMSRPYDNDHLDAKHIISGPKPMAYCG</sequence>
<dbReference type="EMBL" id="HF935434">
    <property type="protein sequence ID" value="CCX08890.1"/>
    <property type="molecule type" value="Genomic_DNA"/>
</dbReference>
<keyword evidence="2" id="KW-1185">Reference proteome</keyword>
<reference evidence="1 2" key="1">
    <citation type="journal article" date="2013" name="PLoS Genet.">
        <title>The genome and development-dependent transcriptomes of Pyronema confluens: a window into fungal evolution.</title>
        <authorList>
            <person name="Traeger S."/>
            <person name="Altegoer F."/>
            <person name="Freitag M."/>
            <person name="Gabaldon T."/>
            <person name="Kempken F."/>
            <person name="Kumar A."/>
            <person name="Marcet-Houben M."/>
            <person name="Poggeler S."/>
            <person name="Stajich J.E."/>
            <person name="Nowrousian M."/>
        </authorList>
    </citation>
    <scope>NUCLEOTIDE SEQUENCE [LARGE SCALE GENOMIC DNA]</scope>
    <source>
        <strain evidence="2">CBS 100304</strain>
        <tissue evidence="1">Vegetative mycelium</tissue>
    </source>
</reference>
<accession>U4LDK4</accession>
<dbReference type="AlphaFoldDB" id="U4LDK4"/>
<gene>
    <name evidence="1" type="ORF">PCON_08483</name>
</gene>